<name>A0A2I0QR26_9BACI</name>
<organism evidence="2 3">
    <name type="scientific">Halalkalibacillus sediminis</name>
    <dbReference type="NCBI Taxonomy" id="2018042"/>
    <lineage>
        <taxon>Bacteria</taxon>
        <taxon>Bacillati</taxon>
        <taxon>Bacillota</taxon>
        <taxon>Bacilli</taxon>
        <taxon>Bacillales</taxon>
        <taxon>Bacillaceae</taxon>
        <taxon>Halalkalibacillus</taxon>
    </lineage>
</organism>
<feature type="signal peptide" evidence="1">
    <location>
        <begin position="1"/>
        <end position="21"/>
    </location>
</feature>
<sequence>MYKKLVLFIFLLGILSACTEAADFLAEDEMEEWEAELKDFDRNIKFPTYAPFDIDNGSLELDYLGPMEVVDDEIVPLEDDNKYQTIITRYFGGESPRKAIEVEQHDASNLPIENINHYSEENLVEFGDGLEGAYYFNGMTQILSWENEGTTYSILVSVETEEEHDSEPIPQEEILKIAASFEEYKK</sequence>
<evidence type="ECO:0000313" key="2">
    <source>
        <dbReference type="EMBL" id="PKR76787.1"/>
    </source>
</evidence>
<dbReference type="OrthoDB" id="2965899at2"/>
<dbReference type="PROSITE" id="PS51257">
    <property type="entry name" value="PROKAR_LIPOPROTEIN"/>
    <property type="match status" value="1"/>
</dbReference>
<comment type="caution">
    <text evidence="2">The sequence shown here is derived from an EMBL/GenBank/DDBJ whole genome shotgun (WGS) entry which is preliminary data.</text>
</comment>
<keyword evidence="1" id="KW-0732">Signal</keyword>
<evidence type="ECO:0008006" key="4">
    <source>
        <dbReference type="Google" id="ProtNLM"/>
    </source>
</evidence>
<evidence type="ECO:0000313" key="3">
    <source>
        <dbReference type="Proteomes" id="UP000243524"/>
    </source>
</evidence>
<feature type="chain" id="PRO_5039300618" description="DUF4367 domain-containing protein" evidence="1">
    <location>
        <begin position="22"/>
        <end position="186"/>
    </location>
</feature>
<dbReference type="AlphaFoldDB" id="A0A2I0QR26"/>
<accession>A0A2I0QR26</accession>
<keyword evidence="3" id="KW-1185">Reference proteome</keyword>
<dbReference type="Proteomes" id="UP000243524">
    <property type="component" value="Unassembled WGS sequence"/>
</dbReference>
<reference evidence="2 3" key="1">
    <citation type="submission" date="2017-06" db="EMBL/GenBank/DDBJ databases">
        <title>the draft geome sequence of Illustriluteabacillus marina B3227.</title>
        <authorList>
            <person name="He R.-H."/>
            <person name="Du Z.-J."/>
        </authorList>
    </citation>
    <scope>NUCLEOTIDE SEQUENCE [LARGE SCALE GENOMIC DNA]</scope>
    <source>
        <strain evidence="2 3">B3227</strain>
    </source>
</reference>
<dbReference type="RefSeq" id="WP_101332537.1">
    <property type="nucleotide sequence ID" value="NZ_PJNH01000004.1"/>
</dbReference>
<evidence type="ECO:0000256" key="1">
    <source>
        <dbReference type="SAM" id="SignalP"/>
    </source>
</evidence>
<proteinExistence type="predicted"/>
<gene>
    <name evidence="2" type="ORF">CEY16_13285</name>
</gene>
<protein>
    <recommendedName>
        <fullName evidence="4">DUF4367 domain-containing protein</fullName>
    </recommendedName>
</protein>
<dbReference type="EMBL" id="PJNH01000004">
    <property type="protein sequence ID" value="PKR76787.1"/>
    <property type="molecule type" value="Genomic_DNA"/>
</dbReference>